<comment type="caution">
    <text evidence="2">The sequence shown here is derived from an EMBL/GenBank/DDBJ whole genome shotgun (WGS) entry which is preliminary data.</text>
</comment>
<evidence type="ECO:0000313" key="2">
    <source>
        <dbReference type="EMBL" id="EEF62557.1"/>
    </source>
</evidence>
<evidence type="ECO:0000256" key="1">
    <source>
        <dbReference type="SAM" id="SignalP"/>
    </source>
</evidence>
<keyword evidence="1" id="KW-0732">Signal</keyword>
<keyword evidence="3" id="KW-1185">Reference proteome</keyword>
<accession>B9XC89</accession>
<proteinExistence type="predicted"/>
<evidence type="ECO:0008006" key="4">
    <source>
        <dbReference type="Google" id="ProtNLM"/>
    </source>
</evidence>
<dbReference type="Proteomes" id="UP000003688">
    <property type="component" value="Unassembled WGS sequence"/>
</dbReference>
<evidence type="ECO:0000313" key="3">
    <source>
        <dbReference type="Proteomes" id="UP000003688"/>
    </source>
</evidence>
<name>B9XC89_PEDPL</name>
<dbReference type="STRING" id="320771.Cflav_PD5192"/>
<dbReference type="RefSeq" id="WP_007413437.1">
    <property type="nucleotide sequence ID" value="NZ_ABOX02000004.1"/>
</dbReference>
<sequence length="121" mass="13383" precursor="true">MIIVNNRLLSLLGTLLLLAGCATPEIPNWDHRVGNYTYNQAVQDLGVPQHSTPQKDGSIMAEWITQRGTPGTIGVSQGNTSSTPAFWNSPLPDTFHATADQHLQLTFGSDHKLKSWVRFER</sequence>
<organism evidence="2 3">
    <name type="scientific">Pedosphaera parvula (strain Ellin514)</name>
    <dbReference type="NCBI Taxonomy" id="320771"/>
    <lineage>
        <taxon>Bacteria</taxon>
        <taxon>Pseudomonadati</taxon>
        <taxon>Verrucomicrobiota</taxon>
        <taxon>Pedosphaerae</taxon>
        <taxon>Pedosphaerales</taxon>
        <taxon>Pedosphaeraceae</taxon>
        <taxon>Pedosphaera</taxon>
    </lineage>
</organism>
<protein>
    <recommendedName>
        <fullName evidence="4">Lipoprotein</fullName>
    </recommendedName>
</protein>
<dbReference type="AlphaFoldDB" id="B9XC89"/>
<feature type="signal peptide" evidence="1">
    <location>
        <begin position="1"/>
        <end position="24"/>
    </location>
</feature>
<dbReference type="EMBL" id="ABOX02000004">
    <property type="protein sequence ID" value="EEF62557.1"/>
    <property type="molecule type" value="Genomic_DNA"/>
</dbReference>
<dbReference type="PROSITE" id="PS51257">
    <property type="entry name" value="PROKAR_LIPOPROTEIN"/>
    <property type="match status" value="1"/>
</dbReference>
<reference evidence="2 3" key="1">
    <citation type="journal article" date="2011" name="J. Bacteriol.">
        <title>Genome sequence of 'Pedosphaera parvula' Ellin514, an aerobic Verrucomicrobial isolate from pasture soil.</title>
        <authorList>
            <person name="Kant R."/>
            <person name="van Passel M.W."/>
            <person name="Sangwan P."/>
            <person name="Palva A."/>
            <person name="Lucas S."/>
            <person name="Copeland A."/>
            <person name="Lapidus A."/>
            <person name="Glavina Del Rio T."/>
            <person name="Dalin E."/>
            <person name="Tice H."/>
            <person name="Bruce D."/>
            <person name="Goodwin L."/>
            <person name="Pitluck S."/>
            <person name="Chertkov O."/>
            <person name="Larimer F.W."/>
            <person name="Land M.L."/>
            <person name="Hauser L."/>
            <person name="Brettin T.S."/>
            <person name="Detter J.C."/>
            <person name="Han S."/>
            <person name="de Vos W.M."/>
            <person name="Janssen P.H."/>
            <person name="Smidt H."/>
        </authorList>
    </citation>
    <scope>NUCLEOTIDE SEQUENCE [LARGE SCALE GENOMIC DNA]</scope>
    <source>
        <strain evidence="2 3">Ellin514</strain>
    </source>
</reference>
<gene>
    <name evidence="2" type="ORF">Cflav_PD5192</name>
</gene>
<feature type="chain" id="PRO_5002894757" description="Lipoprotein" evidence="1">
    <location>
        <begin position="25"/>
        <end position="121"/>
    </location>
</feature>